<accession>A0ABX8A5T5</accession>
<dbReference type="EMBL" id="CP036498">
    <property type="protein sequence ID" value="QUS39091.1"/>
    <property type="molecule type" value="Genomic_DNA"/>
</dbReference>
<evidence type="ECO:0008006" key="3">
    <source>
        <dbReference type="Google" id="ProtNLM"/>
    </source>
</evidence>
<dbReference type="RefSeq" id="WP_211912635.1">
    <property type="nucleotide sequence ID" value="NZ_CP036498.1"/>
</dbReference>
<keyword evidence="2" id="KW-1185">Reference proteome</keyword>
<protein>
    <recommendedName>
        <fullName evidence="3">SGNH/GDSL hydrolase family protein</fullName>
    </recommendedName>
</protein>
<gene>
    <name evidence="1" type="ORF">RPMA_09775</name>
</gene>
<dbReference type="Proteomes" id="UP000682843">
    <property type="component" value="Chromosome"/>
</dbReference>
<reference evidence="1 2" key="1">
    <citation type="submission" date="2019-02" db="EMBL/GenBank/DDBJ databases">
        <title>Emended description of the genus Rhodopseudomonas and description of Rhodopseudomonas albus sp. nov., a non-phototrophic, heavy-metal-tolerant bacterium isolated from garden soil.</title>
        <authorList>
            <person name="Bao Z."/>
            <person name="Cao W.W."/>
            <person name="Sato Y."/>
            <person name="Nishizawa T."/>
            <person name="Zhao J."/>
            <person name="Guo Y."/>
            <person name="Ohta H."/>
        </authorList>
    </citation>
    <scope>NUCLEOTIDE SEQUENCE [LARGE SCALE GENOMIC DNA]</scope>
    <source>
        <strain evidence="1 2">SK50-23</strain>
    </source>
</reference>
<evidence type="ECO:0000313" key="2">
    <source>
        <dbReference type="Proteomes" id="UP000682843"/>
    </source>
</evidence>
<name>A0ABX8A5T5_9BRAD</name>
<sequence>MPSFISAIKTQWRTAATVASLLAALFLLDRISGAALTFAYNKSSASPLVALRASGAATAVVGTSTARYAIVPTAWPSNLVNFAQDGQTFFYSIAMARILSSEPNVRRIILGLDPYDLNSGLSNPSASRVWRIAPTINAYPDLAPLLADTRPGGSSVLTFLATWPYRGAITQIIRGFGKSLVPQYAQLAAGSVVEPSTQGEFAPLAFSASLDPYIDVLSNVARRPDLQIILVVTPAYKDDRAAHPAQAQLISELIRRLKGAPVCNLTGIDTPALDAVRSNSANFHDNVHLTEGGGRTYTEELNRLIGQHCS</sequence>
<evidence type="ECO:0000313" key="1">
    <source>
        <dbReference type="EMBL" id="QUS39091.1"/>
    </source>
</evidence>
<organism evidence="1 2">
    <name type="scientific">Tardiphaga alba</name>
    <dbReference type="NCBI Taxonomy" id="340268"/>
    <lineage>
        <taxon>Bacteria</taxon>
        <taxon>Pseudomonadati</taxon>
        <taxon>Pseudomonadota</taxon>
        <taxon>Alphaproteobacteria</taxon>
        <taxon>Hyphomicrobiales</taxon>
        <taxon>Nitrobacteraceae</taxon>
        <taxon>Tardiphaga</taxon>
    </lineage>
</organism>
<proteinExistence type="predicted"/>